<dbReference type="AlphaFoldDB" id="A0A813FL49"/>
<name>A0A813FL49_POLGL</name>
<comment type="caution">
    <text evidence="2">The sequence shown here is derived from an EMBL/GenBank/DDBJ whole genome shotgun (WGS) entry which is preliminary data.</text>
</comment>
<protein>
    <submittedName>
        <fullName evidence="2">Uncharacterized protein</fullName>
    </submittedName>
</protein>
<gene>
    <name evidence="2" type="ORF">PGLA1383_LOCUS30542</name>
</gene>
<dbReference type="EMBL" id="CAJNNV010025154">
    <property type="protein sequence ID" value="CAE8612754.1"/>
    <property type="molecule type" value="Genomic_DNA"/>
</dbReference>
<evidence type="ECO:0000313" key="3">
    <source>
        <dbReference type="Proteomes" id="UP000654075"/>
    </source>
</evidence>
<feature type="region of interest" description="Disordered" evidence="1">
    <location>
        <begin position="77"/>
        <end position="97"/>
    </location>
</feature>
<sequence>MSDRPSAQLEKQRPRQSAIADASDQGMPFNQQQQPRLQQQYQQQQQHQQEQQQQHLRKNNCVPASQLTTCRADIAKRPTLGHSSSSFKNSGEDGQLG</sequence>
<feature type="compositionally biased region" description="Low complexity" evidence="1">
    <location>
        <begin position="31"/>
        <end position="54"/>
    </location>
</feature>
<keyword evidence="3" id="KW-1185">Reference proteome</keyword>
<evidence type="ECO:0000256" key="1">
    <source>
        <dbReference type="SAM" id="MobiDB-lite"/>
    </source>
</evidence>
<accession>A0A813FL49</accession>
<reference evidence="2" key="1">
    <citation type="submission" date="2021-02" db="EMBL/GenBank/DDBJ databases">
        <authorList>
            <person name="Dougan E. K."/>
            <person name="Rhodes N."/>
            <person name="Thang M."/>
            <person name="Chan C."/>
        </authorList>
    </citation>
    <scope>NUCLEOTIDE SEQUENCE</scope>
</reference>
<feature type="region of interest" description="Disordered" evidence="1">
    <location>
        <begin position="1"/>
        <end position="60"/>
    </location>
</feature>
<proteinExistence type="predicted"/>
<organism evidence="2 3">
    <name type="scientific">Polarella glacialis</name>
    <name type="common">Dinoflagellate</name>
    <dbReference type="NCBI Taxonomy" id="89957"/>
    <lineage>
        <taxon>Eukaryota</taxon>
        <taxon>Sar</taxon>
        <taxon>Alveolata</taxon>
        <taxon>Dinophyceae</taxon>
        <taxon>Suessiales</taxon>
        <taxon>Suessiaceae</taxon>
        <taxon>Polarella</taxon>
    </lineage>
</organism>
<evidence type="ECO:0000313" key="2">
    <source>
        <dbReference type="EMBL" id="CAE8612754.1"/>
    </source>
</evidence>
<dbReference type="Proteomes" id="UP000654075">
    <property type="component" value="Unassembled WGS sequence"/>
</dbReference>